<gene>
    <name evidence="3" type="ORF">SAMN02194393_02566</name>
</gene>
<dbReference type="PANTHER" id="PTHR21198:SF7">
    <property type="entry name" value="ASPARTATE-GLUTAMATE RACEMASE FAMILY"/>
    <property type="match status" value="1"/>
</dbReference>
<dbReference type="InterPro" id="IPR033134">
    <property type="entry name" value="Asp/Glu_racemase_AS_2"/>
</dbReference>
<sequence length="230" mass="26477">MKTIGLIGGMSWESSLEYYRISNELVKKRLGGSHSCESIMYSVDFEEFEKLQHEGQWDQLTIKMINIAKKLEKLGAELILICTNTMHKMAEEIEQNIKVPLLHIADAAAEEIRKRRINKVGLLGTKFTMEEDFYKKRLKTKHDIDVIIPEEIEREVIHKIIYKELILGNIKNESREKFKAIINNLQNRGAEGVILGCTEIPLLIKEKDSSIPVFDTTMLHVKKAIEIALE</sequence>
<organism evidence="3 4">
    <name type="scientific">Maledivibacter halophilus</name>
    <dbReference type="NCBI Taxonomy" id="36842"/>
    <lineage>
        <taxon>Bacteria</taxon>
        <taxon>Bacillati</taxon>
        <taxon>Bacillota</taxon>
        <taxon>Clostridia</taxon>
        <taxon>Peptostreptococcales</taxon>
        <taxon>Caminicellaceae</taxon>
        <taxon>Maledivibacter</taxon>
    </lineage>
</organism>
<dbReference type="EMBL" id="FUZT01000006">
    <property type="protein sequence ID" value="SKC72116.1"/>
    <property type="molecule type" value="Genomic_DNA"/>
</dbReference>
<dbReference type="PANTHER" id="PTHR21198">
    <property type="entry name" value="GLUTAMATE RACEMASE"/>
    <property type="match status" value="1"/>
</dbReference>
<dbReference type="PROSITE" id="PS00924">
    <property type="entry name" value="ASP_GLU_RACEMASE_2"/>
    <property type="match status" value="1"/>
</dbReference>
<dbReference type="NCBIfam" id="TIGR00035">
    <property type="entry name" value="asp_race"/>
    <property type="match status" value="1"/>
</dbReference>
<dbReference type="Proteomes" id="UP000190285">
    <property type="component" value="Unassembled WGS sequence"/>
</dbReference>
<proteinExistence type="inferred from homology"/>
<dbReference type="GO" id="GO:0047661">
    <property type="term" value="F:amino-acid racemase activity"/>
    <property type="evidence" value="ECO:0007669"/>
    <property type="project" value="InterPro"/>
</dbReference>
<dbReference type="InterPro" id="IPR018187">
    <property type="entry name" value="Asp/Glu_racemase_AS_1"/>
</dbReference>
<protein>
    <submittedName>
        <fullName evidence="3">Aspartate racemase</fullName>
    </submittedName>
</protein>
<dbReference type="InterPro" id="IPR001920">
    <property type="entry name" value="Asp/Glu_race"/>
</dbReference>
<dbReference type="OrthoDB" id="9803739at2"/>
<evidence type="ECO:0000256" key="2">
    <source>
        <dbReference type="ARBA" id="ARBA00023235"/>
    </source>
</evidence>
<dbReference type="Pfam" id="PF01177">
    <property type="entry name" value="Asp_Glu_race"/>
    <property type="match status" value="1"/>
</dbReference>
<dbReference type="STRING" id="36842.SAMN02194393_02566"/>
<dbReference type="AlphaFoldDB" id="A0A1T5L7T6"/>
<dbReference type="PROSITE" id="PS00923">
    <property type="entry name" value="ASP_GLU_RACEMASE_1"/>
    <property type="match status" value="1"/>
</dbReference>
<dbReference type="InterPro" id="IPR015942">
    <property type="entry name" value="Asp/Glu/hydantoin_racemase"/>
</dbReference>
<evidence type="ECO:0000256" key="1">
    <source>
        <dbReference type="ARBA" id="ARBA00007847"/>
    </source>
</evidence>
<dbReference type="Gene3D" id="3.40.50.1860">
    <property type="match status" value="2"/>
</dbReference>
<dbReference type="SUPFAM" id="SSF53681">
    <property type="entry name" value="Aspartate/glutamate racemase"/>
    <property type="match status" value="2"/>
</dbReference>
<keyword evidence="2" id="KW-0413">Isomerase</keyword>
<keyword evidence="4" id="KW-1185">Reference proteome</keyword>
<dbReference type="InterPro" id="IPR004380">
    <property type="entry name" value="Asp_race"/>
</dbReference>
<evidence type="ECO:0000313" key="3">
    <source>
        <dbReference type="EMBL" id="SKC72116.1"/>
    </source>
</evidence>
<reference evidence="4" key="1">
    <citation type="submission" date="2017-02" db="EMBL/GenBank/DDBJ databases">
        <authorList>
            <person name="Varghese N."/>
            <person name="Submissions S."/>
        </authorList>
    </citation>
    <scope>NUCLEOTIDE SEQUENCE [LARGE SCALE GENOMIC DNA]</scope>
    <source>
        <strain evidence="4">M1</strain>
    </source>
</reference>
<dbReference type="RefSeq" id="WP_079492077.1">
    <property type="nucleotide sequence ID" value="NZ_FUZT01000006.1"/>
</dbReference>
<accession>A0A1T5L7T6</accession>
<comment type="similarity">
    <text evidence="1">Belongs to the aspartate/glutamate racemases family.</text>
</comment>
<evidence type="ECO:0000313" key="4">
    <source>
        <dbReference type="Proteomes" id="UP000190285"/>
    </source>
</evidence>
<name>A0A1T5L7T6_9FIRM</name>